<feature type="domain" description="tRNA/rRNA methyltransferase SpoU type" evidence="4">
    <location>
        <begin position="129"/>
        <end position="272"/>
    </location>
</feature>
<evidence type="ECO:0000313" key="5">
    <source>
        <dbReference type="EMBL" id="TCW23734.1"/>
    </source>
</evidence>
<dbReference type="Gene3D" id="3.40.1280.10">
    <property type="match status" value="1"/>
</dbReference>
<accession>A0A4V2W7Y5</accession>
<evidence type="ECO:0000256" key="2">
    <source>
        <dbReference type="ARBA" id="ARBA00022679"/>
    </source>
</evidence>
<keyword evidence="1 5" id="KW-0489">Methyltransferase</keyword>
<comment type="caution">
    <text evidence="5">The sequence shown here is derived from an EMBL/GenBank/DDBJ whole genome shotgun (WGS) entry which is preliminary data.</text>
</comment>
<name>A0A4V2W7Y5_9ACTN</name>
<dbReference type="PANTHER" id="PTHR43191">
    <property type="entry name" value="RRNA METHYLTRANSFERASE 3"/>
    <property type="match status" value="1"/>
</dbReference>
<dbReference type="PANTHER" id="PTHR43191:SF12">
    <property type="entry name" value="RRNA METHYLASE"/>
    <property type="match status" value="1"/>
</dbReference>
<dbReference type="GO" id="GO:0003723">
    <property type="term" value="F:RNA binding"/>
    <property type="evidence" value="ECO:0007669"/>
    <property type="project" value="InterPro"/>
</dbReference>
<dbReference type="RefSeq" id="WP_007630509.1">
    <property type="nucleotide sequence ID" value="NZ_CP143053.1"/>
</dbReference>
<proteinExistence type="predicted"/>
<dbReference type="GO" id="GO:0006396">
    <property type="term" value="P:RNA processing"/>
    <property type="evidence" value="ECO:0007669"/>
    <property type="project" value="InterPro"/>
</dbReference>
<dbReference type="InterPro" id="IPR029028">
    <property type="entry name" value="Alpha/beta_knot_MTases"/>
</dbReference>
<dbReference type="GO" id="GO:0032259">
    <property type="term" value="P:methylation"/>
    <property type="evidence" value="ECO:0007669"/>
    <property type="project" value="UniProtKB-KW"/>
</dbReference>
<reference evidence="5 6" key="1">
    <citation type="submission" date="2019-03" db="EMBL/GenBank/DDBJ databases">
        <title>Root nodule microbial communities of legume samples collected from USA, Mexico and Botswana.</title>
        <authorList>
            <person name="Hirsch A."/>
        </authorList>
    </citation>
    <scope>NUCLEOTIDE SEQUENCE [LARGE SCALE GENOMIC DNA]</scope>
    <source>
        <strain evidence="5 6">55</strain>
    </source>
</reference>
<dbReference type="AlphaFoldDB" id="A0A4V2W7Y5"/>
<protein>
    <submittedName>
        <fullName evidence="5">tRNA G18 (Ribose-2'-O)-methylase SpoU</fullName>
    </submittedName>
</protein>
<sequence length="278" mass="30027">MHVVDVSDPADPRLDDLRDLNNSDRRPDLPGGRGLVIAEGTYVVGRMLLSRFRPHVLLGTDSRLQQLRREATAEGWDADERAGDAVYLRTTKDVLSEVIGFRSSRDILAAADRPGPLAVDEVVDGARTLVVLEGVNDPENLGAIFRNCAALGVDGVLFGAATGDPLYRRVVRVSMGHVLRLPFAHLPGTPTTWQRSLDDLRERGFRTIALTPAAEAPLSRAVDAEKVAFVLGAEGPGLTEHAMRACDVRAAIPMTDGTDSLNVATAAAVAFYERARRD</sequence>
<feature type="compositionally biased region" description="Basic and acidic residues" evidence="3">
    <location>
        <begin position="10"/>
        <end position="28"/>
    </location>
</feature>
<dbReference type="InterPro" id="IPR001537">
    <property type="entry name" value="SpoU_MeTrfase"/>
</dbReference>
<dbReference type="InterPro" id="IPR029026">
    <property type="entry name" value="tRNA_m1G_MTases_N"/>
</dbReference>
<evidence type="ECO:0000259" key="4">
    <source>
        <dbReference type="Pfam" id="PF00588"/>
    </source>
</evidence>
<dbReference type="GO" id="GO:0008173">
    <property type="term" value="F:RNA methyltransferase activity"/>
    <property type="evidence" value="ECO:0007669"/>
    <property type="project" value="InterPro"/>
</dbReference>
<gene>
    <name evidence="5" type="ORF">EDD19_11028</name>
</gene>
<dbReference type="SUPFAM" id="SSF75217">
    <property type="entry name" value="alpha/beta knot"/>
    <property type="match status" value="1"/>
</dbReference>
<evidence type="ECO:0000256" key="3">
    <source>
        <dbReference type="SAM" id="MobiDB-lite"/>
    </source>
</evidence>
<dbReference type="EMBL" id="SMCX01000010">
    <property type="protein sequence ID" value="TCW23734.1"/>
    <property type="molecule type" value="Genomic_DNA"/>
</dbReference>
<dbReference type="GeneID" id="89529802"/>
<dbReference type="InterPro" id="IPR051259">
    <property type="entry name" value="rRNA_Methyltransferase"/>
</dbReference>
<dbReference type="Pfam" id="PF00588">
    <property type="entry name" value="SpoU_methylase"/>
    <property type="match status" value="1"/>
</dbReference>
<dbReference type="Proteomes" id="UP000295805">
    <property type="component" value="Unassembled WGS sequence"/>
</dbReference>
<dbReference type="InterPro" id="IPR029064">
    <property type="entry name" value="Ribosomal_eL30-like_sf"/>
</dbReference>
<dbReference type="CDD" id="cd18095">
    <property type="entry name" value="SpoU-like_rRNA-MTase"/>
    <property type="match status" value="1"/>
</dbReference>
<evidence type="ECO:0000313" key="6">
    <source>
        <dbReference type="Proteomes" id="UP000295805"/>
    </source>
</evidence>
<evidence type="ECO:0000256" key="1">
    <source>
        <dbReference type="ARBA" id="ARBA00022603"/>
    </source>
</evidence>
<organism evidence="5 6">
    <name type="scientific">Dietzia cinnamea</name>
    <dbReference type="NCBI Taxonomy" id="321318"/>
    <lineage>
        <taxon>Bacteria</taxon>
        <taxon>Bacillati</taxon>
        <taxon>Actinomycetota</taxon>
        <taxon>Actinomycetes</taxon>
        <taxon>Mycobacteriales</taxon>
        <taxon>Dietziaceae</taxon>
        <taxon>Dietzia</taxon>
    </lineage>
</organism>
<feature type="region of interest" description="Disordered" evidence="3">
    <location>
        <begin position="1"/>
        <end position="31"/>
    </location>
</feature>
<dbReference type="SUPFAM" id="SSF55315">
    <property type="entry name" value="L30e-like"/>
    <property type="match status" value="1"/>
</dbReference>
<keyword evidence="2" id="KW-0808">Transferase</keyword>